<evidence type="ECO:0000313" key="3">
    <source>
        <dbReference type="Proteomes" id="UP001432322"/>
    </source>
</evidence>
<dbReference type="Proteomes" id="UP001432322">
    <property type="component" value="Unassembled WGS sequence"/>
</dbReference>
<sequence length="430" mass="49747">LQWYLSLRRCELIVEMEEEETEKEKMHGSKKSLAPIVELDSEGNEYVKREEDDTFNIEMVDTVFRHVVTLLTAIQANFDEKRTCSQLAFPLAILTFSLILSSYFVGFIIHELVTKPIDTENVSSQLLLLTWVIQAGVSTVSLISWQRSGSWRHFLKCLYEPLKGKGITNGRRKLRRIVIQFYIMAFIIVVYCGSYAILGQFELVDVPSSLRALYYPRLQILIQMANLYLFLCWNVALFVYVFFTHALYFEIREFNRYIATIHNEDSEQLTDKIEYAINIHIMNAKTVRALDEIFKRYAFLMLSTNLPTTLFAFFLLFSRRNHPWTEIVVVIPVILFCVVGFLSLTAAPAKLHDSLYDTRAIFCSNRHIWLPFKSEVYQAAVALCCHLDQANLGISIWGFAVVSRPLILTTFSVMATFLALILQFNDCRSH</sequence>
<reference evidence="2" key="1">
    <citation type="submission" date="2023-10" db="EMBL/GenBank/DDBJ databases">
        <title>Genome assembly of Pristionchus species.</title>
        <authorList>
            <person name="Yoshida K."/>
            <person name="Sommer R.J."/>
        </authorList>
    </citation>
    <scope>NUCLEOTIDE SEQUENCE</scope>
    <source>
        <strain evidence="2">RS5133</strain>
    </source>
</reference>
<gene>
    <name evidence="2" type="ORF">PFISCL1PPCAC_14656</name>
</gene>
<dbReference type="AlphaFoldDB" id="A0AAV5VUX5"/>
<feature type="non-terminal residue" evidence="2">
    <location>
        <position position="1"/>
    </location>
</feature>
<dbReference type="EMBL" id="BTSY01000004">
    <property type="protein sequence ID" value="GMT23359.1"/>
    <property type="molecule type" value="Genomic_DNA"/>
</dbReference>
<feature type="transmembrane region" description="Helical" evidence="1">
    <location>
        <begin position="122"/>
        <end position="145"/>
    </location>
</feature>
<feature type="transmembrane region" description="Helical" evidence="1">
    <location>
        <begin position="297"/>
        <end position="317"/>
    </location>
</feature>
<comment type="caution">
    <text evidence="2">The sequence shown here is derived from an EMBL/GenBank/DDBJ whole genome shotgun (WGS) entry which is preliminary data.</text>
</comment>
<keyword evidence="3" id="KW-1185">Reference proteome</keyword>
<dbReference type="PANTHER" id="PTHR34492:SF2">
    <property type="entry name" value="G PROTEIN-COUPLED RECEPTOR"/>
    <property type="match status" value="1"/>
</dbReference>
<accession>A0AAV5VUX5</accession>
<evidence type="ECO:0008006" key="4">
    <source>
        <dbReference type="Google" id="ProtNLM"/>
    </source>
</evidence>
<evidence type="ECO:0000256" key="1">
    <source>
        <dbReference type="SAM" id="Phobius"/>
    </source>
</evidence>
<evidence type="ECO:0000313" key="2">
    <source>
        <dbReference type="EMBL" id="GMT23359.1"/>
    </source>
</evidence>
<feature type="transmembrane region" description="Helical" evidence="1">
    <location>
        <begin position="406"/>
        <end position="424"/>
    </location>
</feature>
<keyword evidence="1" id="KW-0472">Membrane</keyword>
<feature type="transmembrane region" description="Helical" evidence="1">
    <location>
        <begin position="329"/>
        <end position="349"/>
    </location>
</feature>
<proteinExistence type="predicted"/>
<feature type="transmembrane region" description="Helical" evidence="1">
    <location>
        <begin position="177"/>
        <end position="198"/>
    </location>
</feature>
<feature type="transmembrane region" description="Helical" evidence="1">
    <location>
        <begin position="218"/>
        <end position="243"/>
    </location>
</feature>
<keyword evidence="1" id="KW-1133">Transmembrane helix</keyword>
<name>A0AAV5VUX5_9BILA</name>
<organism evidence="2 3">
    <name type="scientific">Pristionchus fissidentatus</name>
    <dbReference type="NCBI Taxonomy" id="1538716"/>
    <lineage>
        <taxon>Eukaryota</taxon>
        <taxon>Metazoa</taxon>
        <taxon>Ecdysozoa</taxon>
        <taxon>Nematoda</taxon>
        <taxon>Chromadorea</taxon>
        <taxon>Rhabditida</taxon>
        <taxon>Rhabditina</taxon>
        <taxon>Diplogasteromorpha</taxon>
        <taxon>Diplogasteroidea</taxon>
        <taxon>Neodiplogasteridae</taxon>
        <taxon>Pristionchus</taxon>
    </lineage>
</organism>
<keyword evidence="1" id="KW-0812">Transmembrane</keyword>
<feature type="transmembrane region" description="Helical" evidence="1">
    <location>
        <begin position="87"/>
        <end position="110"/>
    </location>
</feature>
<dbReference type="PANTHER" id="PTHR34492">
    <property type="entry name" value="GUSTATORY RECEPTOR FAMILY"/>
    <property type="match status" value="1"/>
</dbReference>
<protein>
    <recommendedName>
        <fullName evidence="4">G protein-coupled receptor</fullName>
    </recommendedName>
</protein>